<dbReference type="KEGG" id="ppi:YSA_10505"/>
<evidence type="ECO:0000313" key="2">
    <source>
        <dbReference type="Proteomes" id="UP000005268"/>
    </source>
</evidence>
<organism evidence="1 2">
    <name type="scientific">Pseudomonas putida ND6</name>
    <dbReference type="NCBI Taxonomy" id="231023"/>
    <lineage>
        <taxon>Bacteria</taxon>
        <taxon>Pseudomonadati</taxon>
        <taxon>Pseudomonadota</taxon>
        <taxon>Gammaproteobacteria</taxon>
        <taxon>Pseudomonadales</taxon>
        <taxon>Pseudomonadaceae</taxon>
        <taxon>Pseudomonas</taxon>
    </lineage>
</organism>
<gene>
    <name evidence="1" type="ORF">YSA_10505</name>
</gene>
<reference evidence="1 2" key="1">
    <citation type="journal article" date="2012" name="J. Bacteriol.">
        <title>Complete Genome Sequence of the Naphthalene-Degrading Pseudomonas putida Strain ND6.</title>
        <authorList>
            <person name="Li S."/>
            <person name="Zhao H."/>
            <person name="Li Y."/>
            <person name="Niu S."/>
            <person name="Cai B."/>
        </authorList>
    </citation>
    <scope>NUCLEOTIDE SEQUENCE [LARGE SCALE GENOMIC DNA]</scope>
    <source>
        <strain evidence="1 2">ND6</strain>
    </source>
</reference>
<evidence type="ECO:0000313" key="1">
    <source>
        <dbReference type="EMBL" id="AFK72462.1"/>
    </source>
</evidence>
<proteinExistence type="predicted"/>
<dbReference type="HOGENOM" id="CLU_3047079_0_0_6"/>
<dbReference type="AlphaFoldDB" id="I3V3Z1"/>
<sequence>MRDYLLCLKYGVLYSQGFLLTNLIEFALAMSGRECLLEYIKLCRIPNAKNILIK</sequence>
<dbReference type="Proteomes" id="UP000005268">
    <property type="component" value="Chromosome"/>
</dbReference>
<dbReference type="EMBL" id="CP003588">
    <property type="protein sequence ID" value="AFK72462.1"/>
    <property type="molecule type" value="Genomic_DNA"/>
</dbReference>
<accession>I3V3Z1</accession>
<protein>
    <submittedName>
        <fullName evidence="1">Uncharacterized protein</fullName>
    </submittedName>
</protein>
<name>I3V3Z1_PSEPU</name>